<dbReference type="Proteomes" id="UP001237207">
    <property type="component" value="Unassembled WGS sequence"/>
</dbReference>
<protein>
    <submittedName>
        <fullName evidence="1">Uncharacterized protein</fullName>
    </submittedName>
</protein>
<name>A0AAJ1WKL0_9BACI</name>
<reference evidence="1" key="1">
    <citation type="submission" date="2023-07" db="EMBL/GenBank/DDBJ databases">
        <title>Genomic Encyclopedia of Type Strains, Phase IV (KMG-IV): sequencing the most valuable type-strain genomes for metagenomic binning, comparative biology and taxonomic classification.</title>
        <authorList>
            <person name="Goeker M."/>
        </authorList>
    </citation>
    <scope>NUCLEOTIDE SEQUENCE</scope>
    <source>
        <strain evidence="1">DSM 23947</strain>
    </source>
</reference>
<evidence type="ECO:0000313" key="1">
    <source>
        <dbReference type="EMBL" id="MDQ0216718.1"/>
    </source>
</evidence>
<gene>
    <name evidence="1" type="ORF">J2S13_003202</name>
</gene>
<proteinExistence type="predicted"/>
<accession>A0AAJ1WKL0</accession>
<keyword evidence="2" id="KW-1185">Reference proteome</keyword>
<comment type="caution">
    <text evidence="1">The sequence shown here is derived from an EMBL/GenBank/DDBJ whole genome shotgun (WGS) entry which is preliminary data.</text>
</comment>
<evidence type="ECO:0000313" key="2">
    <source>
        <dbReference type="Proteomes" id="UP001237207"/>
    </source>
</evidence>
<dbReference type="AlphaFoldDB" id="A0AAJ1WKL0"/>
<dbReference type="EMBL" id="JAUSUC010000069">
    <property type="protein sequence ID" value="MDQ0216718.1"/>
    <property type="molecule type" value="Genomic_DNA"/>
</dbReference>
<organism evidence="1 2">
    <name type="scientific">Oikeobacillus pervagus</name>
    <dbReference type="NCBI Taxonomy" id="1325931"/>
    <lineage>
        <taxon>Bacteria</taxon>
        <taxon>Bacillati</taxon>
        <taxon>Bacillota</taxon>
        <taxon>Bacilli</taxon>
        <taxon>Bacillales</taxon>
        <taxon>Bacillaceae</taxon>
        <taxon>Oikeobacillus</taxon>
    </lineage>
</organism>
<sequence length="62" mass="7328">MIFYIVTQKIFDKFSLIPTVVDNLMHIIPPLNQWYLPFINNLTTTYPLNLVDKRTLVPVHNI</sequence>